<reference evidence="3" key="1">
    <citation type="submission" date="2020-03" db="EMBL/GenBank/DDBJ databases">
        <title>Site-based positive gene gene selection in Geosmithia morbida across the United States reveals a broad range of putative effectors and factors for local host and environmental adapation.</title>
        <authorList>
            <person name="Onufrak A."/>
            <person name="Murdoch R.W."/>
            <person name="Gazis R."/>
            <person name="Huff M."/>
            <person name="Staton M."/>
            <person name="Klingeman W."/>
            <person name="Hadziabdic D."/>
        </authorList>
    </citation>
    <scope>NUCLEOTIDE SEQUENCE</scope>
    <source>
        <strain evidence="3">1262</strain>
    </source>
</reference>
<dbReference type="PANTHER" id="PTHR42834">
    <property type="entry name" value="ENDONUCLEASE/EXONUCLEASE/PHOSPHATASE FAMILY PROTEIN (AFU_ORTHOLOGUE AFUA_3G09210)"/>
    <property type="match status" value="1"/>
</dbReference>
<dbReference type="Pfam" id="PF03372">
    <property type="entry name" value="Exo_endo_phos"/>
    <property type="match status" value="1"/>
</dbReference>
<evidence type="ECO:0000313" key="3">
    <source>
        <dbReference type="EMBL" id="KAF4119443.1"/>
    </source>
</evidence>
<dbReference type="AlphaFoldDB" id="A0A9P4YPN8"/>
<dbReference type="PANTHER" id="PTHR42834:SF1">
    <property type="entry name" value="ENDONUCLEASE_EXONUCLEASE_PHOSPHATASE FAMILY PROTEIN (AFU_ORTHOLOGUE AFUA_3G09210)"/>
    <property type="match status" value="1"/>
</dbReference>
<dbReference type="OrthoDB" id="47488at2759"/>
<keyword evidence="4" id="KW-1185">Reference proteome</keyword>
<dbReference type="Proteomes" id="UP000749293">
    <property type="component" value="Unassembled WGS sequence"/>
</dbReference>
<name>A0A9P4YPN8_9HYPO</name>
<evidence type="ECO:0000256" key="1">
    <source>
        <dbReference type="SAM" id="SignalP"/>
    </source>
</evidence>
<dbReference type="GO" id="GO:0003824">
    <property type="term" value="F:catalytic activity"/>
    <property type="evidence" value="ECO:0007669"/>
    <property type="project" value="InterPro"/>
</dbReference>
<proteinExistence type="predicted"/>
<dbReference type="GeneID" id="55970985"/>
<evidence type="ECO:0000259" key="2">
    <source>
        <dbReference type="Pfam" id="PF03372"/>
    </source>
</evidence>
<feature type="domain" description="Endonuclease/exonuclease/phosphatase" evidence="2">
    <location>
        <begin position="317"/>
        <end position="577"/>
    </location>
</feature>
<dbReference type="RefSeq" id="XP_035318095.1">
    <property type="nucleotide sequence ID" value="XM_035466731.1"/>
</dbReference>
<dbReference type="CDD" id="cd04486">
    <property type="entry name" value="YhcR_OBF_like"/>
    <property type="match status" value="1"/>
</dbReference>
<sequence>MTNKVSSAILVTAASAASAVSIAEINGNTFLSPLRDQNVTGVRGLVTAINKSGLFLRSTEPDNDPATSEGLFVYGSRVAGQVAVGDVITLDGTVDEYRSGDGYVYLTELGSPANVVVASSGSEVVPLVVGVDTAPPPTESFSRLDEGGVFGLPNAVNLISEVNPVLDPARYGMDFWESLVGELVTVRDAYQVSRPDQYGDVWIRGDWKVTGLNAHGGVTMLEGDANPETIVVGTPLDGSSNPDDTRMGDYLGDVTGVVTYAYGFYRILPRTALSPIRNATSSHPAAGFESTRSCGGITVSNYNARNLAPDSALLPSIASQIVDEMLSPDIIFLQEILDNSGETDDGVTDGNATLAALVSAIAAASDGGVVYDSVEIPPLDKTDGGVPGGNIRVAYLYRPDVVELYGPNLGGALDGNEVLDGPVLSFNPGRIDPSNAAWDDSRKPLAAQWRAVDGGTDGASKPFFTVNVHFGSKGGSTSIHGDARPPVNQGVDIRQNQAEITATFIAQILEKDPSAAIIAAGDFNEFAQVQPLHVFRNVSGLLDLDDVTDMPPTERYTYLFDMNSQALDHMYVSPALAGEEASRPLYEHLHLNTWQNYDDQKSHLQIPH</sequence>
<organism evidence="3 4">
    <name type="scientific">Geosmithia morbida</name>
    <dbReference type="NCBI Taxonomy" id="1094350"/>
    <lineage>
        <taxon>Eukaryota</taxon>
        <taxon>Fungi</taxon>
        <taxon>Dikarya</taxon>
        <taxon>Ascomycota</taxon>
        <taxon>Pezizomycotina</taxon>
        <taxon>Sordariomycetes</taxon>
        <taxon>Hypocreomycetidae</taxon>
        <taxon>Hypocreales</taxon>
        <taxon>Bionectriaceae</taxon>
        <taxon>Geosmithia</taxon>
    </lineage>
</organism>
<keyword evidence="1" id="KW-0732">Signal</keyword>
<accession>A0A9P4YPN8</accession>
<dbReference type="InterPro" id="IPR036691">
    <property type="entry name" value="Endo/exonu/phosph_ase_sf"/>
</dbReference>
<comment type="caution">
    <text evidence="3">The sequence shown here is derived from an EMBL/GenBank/DDBJ whole genome shotgun (WGS) entry which is preliminary data.</text>
</comment>
<feature type="signal peptide" evidence="1">
    <location>
        <begin position="1"/>
        <end position="19"/>
    </location>
</feature>
<evidence type="ECO:0000313" key="4">
    <source>
        <dbReference type="Proteomes" id="UP000749293"/>
    </source>
</evidence>
<feature type="chain" id="PRO_5040376891" evidence="1">
    <location>
        <begin position="20"/>
        <end position="608"/>
    </location>
</feature>
<dbReference type="EMBL" id="JAANYQ010000025">
    <property type="protein sequence ID" value="KAF4119443.1"/>
    <property type="molecule type" value="Genomic_DNA"/>
</dbReference>
<dbReference type="SUPFAM" id="SSF56219">
    <property type="entry name" value="DNase I-like"/>
    <property type="match status" value="1"/>
</dbReference>
<protein>
    <submittedName>
        <fullName evidence="3">Extracellular nuclease</fullName>
    </submittedName>
</protein>
<dbReference type="InterPro" id="IPR005135">
    <property type="entry name" value="Endo/exonuclease/phosphatase"/>
</dbReference>
<gene>
    <name evidence="3" type="ORF">GMORB2_4757</name>
</gene>
<dbReference type="Gene3D" id="3.60.10.10">
    <property type="entry name" value="Endonuclease/exonuclease/phosphatase"/>
    <property type="match status" value="1"/>
</dbReference>